<dbReference type="PANTHER" id="PTHR13318">
    <property type="entry name" value="PARTNER OF PAIRED, ISOFORM B-RELATED"/>
    <property type="match status" value="1"/>
</dbReference>
<dbReference type="AlphaFoldDB" id="A0A1C7N948"/>
<evidence type="ECO:0000313" key="3">
    <source>
        <dbReference type="Proteomes" id="UP000093000"/>
    </source>
</evidence>
<accession>A0A1C7N948</accession>
<dbReference type="GO" id="GO:0019005">
    <property type="term" value="C:SCF ubiquitin ligase complex"/>
    <property type="evidence" value="ECO:0007669"/>
    <property type="project" value="TreeGrafter"/>
</dbReference>
<proteinExistence type="predicted"/>
<sequence length="558" mass="65182">MIRNLPTEVLQIIGSYLSFREHIQLVLVNRQFYQSYVKFVFQSVKISAKDELHQFMDQTKKHRHVRHLSIFVSQIDSGEMERLAQLFPRLSSVRLRAYTCDKSTLSSCQSFRNLHSLTLLSLPEQMNPLTDLFLPRQLKNLTIYVAGRCDLGSDLLECIHSACPFLDSLSVKCREPSEVIIRQQMQTVNVLRQLELTFSSNSGPGDLSKWFSYFGRCYPNLQALYLLNEIKTNDWNLINAQDEHDYVVPCRQFLSGCPLLTYIEFKNISLNQVCYRQLKEKKSICLANIFSSHGSAENFLQECGMYLVNFSAIRKLEFYYAASFKNPLQTIASACPNLTQLVLRNYRWGEPRDANIDTILKRFRYLERLDLIMVIVTIERNDLEGLNRRSYPLQAISIKNCMLSQAILDYISTHCIELKHLHLDGTTFKHSPYYGRINLKQQRLASVNIKNFRILKTDELIQFFRIQSQTHSEWYCIDMDQKQDKTIRLDKRDAQYLDTVFRRVHSTRRDLLIATYEPTSDLADKMQLSKVLSVGYLEIICHSIGALHINNKYVYFKQ</sequence>
<keyword evidence="3" id="KW-1185">Reference proteome</keyword>
<comment type="caution">
    <text evidence="2">The sequence shown here is derived from an EMBL/GenBank/DDBJ whole genome shotgun (WGS) entry which is preliminary data.</text>
</comment>
<reference evidence="2 3" key="1">
    <citation type="submission" date="2016-03" db="EMBL/GenBank/DDBJ databases">
        <title>Choanephora cucurbitarum.</title>
        <authorList>
            <person name="Min B."/>
            <person name="Park H."/>
            <person name="Park J.-H."/>
            <person name="Shin H.-D."/>
            <person name="Choi I.-G."/>
        </authorList>
    </citation>
    <scope>NUCLEOTIDE SEQUENCE [LARGE SCALE GENOMIC DNA]</scope>
    <source>
        <strain evidence="2 3">KUS-F28377</strain>
    </source>
</reference>
<name>A0A1C7N948_9FUNG</name>
<evidence type="ECO:0000259" key="1">
    <source>
        <dbReference type="PROSITE" id="PS50181"/>
    </source>
</evidence>
<gene>
    <name evidence="2" type="ORF">A0J61_06793</name>
</gene>
<dbReference type="PROSITE" id="PS50181">
    <property type="entry name" value="FBOX"/>
    <property type="match status" value="1"/>
</dbReference>
<feature type="domain" description="F-box" evidence="1">
    <location>
        <begin position="1"/>
        <end position="44"/>
    </location>
</feature>
<dbReference type="InParanoid" id="A0A1C7N948"/>
<dbReference type="GO" id="GO:0031146">
    <property type="term" value="P:SCF-dependent proteasomal ubiquitin-dependent protein catabolic process"/>
    <property type="evidence" value="ECO:0007669"/>
    <property type="project" value="TreeGrafter"/>
</dbReference>
<dbReference type="SUPFAM" id="SSF52047">
    <property type="entry name" value="RNI-like"/>
    <property type="match status" value="1"/>
</dbReference>
<dbReference type="EMBL" id="LUGH01000427">
    <property type="protein sequence ID" value="OBZ85159.1"/>
    <property type="molecule type" value="Genomic_DNA"/>
</dbReference>
<protein>
    <recommendedName>
        <fullName evidence="1">F-box domain-containing protein</fullName>
    </recommendedName>
</protein>
<dbReference type="InterPro" id="IPR001810">
    <property type="entry name" value="F-box_dom"/>
</dbReference>
<dbReference type="OrthoDB" id="2285227at2759"/>
<organism evidence="2 3">
    <name type="scientific">Choanephora cucurbitarum</name>
    <dbReference type="NCBI Taxonomy" id="101091"/>
    <lineage>
        <taxon>Eukaryota</taxon>
        <taxon>Fungi</taxon>
        <taxon>Fungi incertae sedis</taxon>
        <taxon>Mucoromycota</taxon>
        <taxon>Mucoromycotina</taxon>
        <taxon>Mucoromycetes</taxon>
        <taxon>Mucorales</taxon>
        <taxon>Mucorineae</taxon>
        <taxon>Choanephoraceae</taxon>
        <taxon>Choanephoroideae</taxon>
        <taxon>Choanephora</taxon>
    </lineage>
</organism>
<dbReference type="Gene3D" id="3.80.10.10">
    <property type="entry name" value="Ribonuclease Inhibitor"/>
    <property type="match status" value="1"/>
</dbReference>
<evidence type="ECO:0000313" key="2">
    <source>
        <dbReference type="EMBL" id="OBZ85159.1"/>
    </source>
</evidence>
<dbReference type="InterPro" id="IPR032675">
    <property type="entry name" value="LRR_dom_sf"/>
</dbReference>
<dbReference type="Proteomes" id="UP000093000">
    <property type="component" value="Unassembled WGS sequence"/>
</dbReference>